<sequence length="166" mass="18791">MWWQQKPTLEYVMEKMLETTWQEHYMYVVAMSEATGRGSDYLVLNSVVQYASSDLRTVLMVKVCGTRTDYLTHAGELAHFAQEWEFDAKKKNLGRELIGGVGEQHRKMARRCHKCGEVGHLRANRPNLGEAEEPDTTLTFRETAVVAGSGWILDSGARCHLVNNAS</sequence>
<gene>
    <name evidence="1" type="ORF">PHMEG_00019774</name>
</gene>
<keyword evidence="2" id="KW-1185">Reference proteome</keyword>
<reference evidence="2" key="1">
    <citation type="submission" date="2017-03" db="EMBL/GenBank/DDBJ databases">
        <title>Phytopthora megakarya and P. palmivora, two closely related causual agents of cacao black pod achieved similar genome size and gene model numbers by different mechanisms.</title>
        <authorList>
            <person name="Ali S."/>
            <person name="Shao J."/>
            <person name="Larry D.J."/>
            <person name="Kronmiller B."/>
            <person name="Shen D."/>
            <person name="Strem M.D."/>
            <person name="Melnick R.L."/>
            <person name="Guiltinan M.J."/>
            <person name="Tyler B.M."/>
            <person name="Meinhardt L.W."/>
            <person name="Bailey B.A."/>
        </authorList>
    </citation>
    <scope>NUCLEOTIDE SEQUENCE [LARGE SCALE GENOMIC DNA]</scope>
    <source>
        <strain evidence="2">zdho120</strain>
    </source>
</reference>
<proteinExistence type="predicted"/>
<dbReference type="Proteomes" id="UP000198211">
    <property type="component" value="Unassembled WGS sequence"/>
</dbReference>
<dbReference type="EMBL" id="NBNE01003399">
    <property type="protein sequence ID" value="OWZ07794.1"/>
    <property type="molecule type" value="Genomic_DNA"/>
</dbReference>
<protein>
    <submittedName>
        <fullName evidence="1">Uncharacterized protein</fullName>
    </submittedName>
</protein>
<evidence type="ECO:0000313" key="1">
    <source>
        <dbReference type="EMBL" id="OWZ07794.1"/>
    </source>
</evidence>
<evidence type="ECO:0000313" key="2">
    <source>
        <dbReference type="Proteomes" id="UP000198211"/>
    </source>
</evidence>
<comment type="caution">
    <text evidence="1">The sequence shown here is derived from an EMBL/GenBank/DDBJ whole genome shotgun (WGS) entry which is preliminary data.</text>
</comment>
<organism evidence="1 2">
    <name type="scientific">Phytophthora megakarya</name>
    <dbReference type="NCBI Taxonomy" id="4795"/>
    <lineage>
        <taxon>Eukaryota</taxon>
        <taxon>Sar</taxon>
        <taxon>Stramenopiles</taxon>
        <taxon>Oomycota</taxon>
        <taxon>Peronosporomycetes</taxon>
        <taxon>Peronosporales</taxon>
        <taxon>Peronosporaceae</taxon>
        <taxon>Phytophthora</taxon>
    </lineage>
</organism>
<name>A0A225VRM5_9STRA</name>
<dbReference type="AlphaFoldDB" id="A0A225VRM5"/>
<accession>A0A225VRM5</accession>
<dbReference type="OrthoDB" id="128979at2759"/>